<dbReference type="PIRSF" id="PIRSF001357">
    <property type="entry name" value="DeoC"/>
    <property type="match status" value="1"/>
</dbReference>
<dbReference type="FunFam" id="3.20.20.70:FF:000044">
    <property type="entry name" value="Deoxyribose-phosphate aldolase"/>
    <property type="match status" value="1"/>
</dbReference>
<dbReference type="EC" id="4.1.2.4" evidence="7"/>
<keyword evidence="9" id="KW-1185">Reference proteome</keyword>
<dbReference type="UniPathway" id="UPA00002">
    <property type="reaction ID" value="UER00468"/>
</dbReference>
<dbReference type="InterPro" id="IPR013785">
    <property type="entry name" value="Aldolase_TIM"/>
</dbReference>
<gene>
    <name evidence="8" type="primary">deoC_1</name>
    <name evidence="7" type="synonym">deoC</name>
    <name evidence="8" type="ORF">XYCOK13_16660</name>
</gene>
<dbReference type="InterPro" id="IPR028581">
    <property type="entry name" value="DeoC_typeI"/>
</dbReference>
<evidence type="ECO:0000256" key="3">
    <source>
        <dbReference type="ARBA" id="ARBA00023239"/>
    </source>
</evidence>
<protein>
    <recommendedName>
        <fullName evidence="7">Deoxyribose-phosphate aldolase</fullName>
        <shortName evidence="7">DERA</shortName>
        <ecNumber evidence="7">4.1.2.4</ecNumber>
    </recommendedName>
    <alternativeName>
        <fullName evidence="7">2-deoxy-D-ribose 5-phosphate aldolase</fullName>
    </alternativeName>
    <alternativeName>
        <fullName evidence="7">Phosphodeoxyriboaldolase</fullName>
        <shortName evidence="7">Deoxyriboaldolase</shortName>
    </alternativeName>
</protein>
<comment type="catalytic activity">
    <reaction evidence="5 7">
        <text>2-deoxy-D-ribose 5-phosphate = D-glyceraldehyde 3-phosphate + acetaldehyde</text>
        <dbReference type="Rhea" id="RHEA:12821"/>
        <dbReference type="ChEBI" id="CHEBI:15343"/>
        <dbReference type="ChEBI" id="CHEBI:59776"/>
        <dbReference type="ChEBI" id="CHEBI:62877"/>
        <dbReference type="EC" id="4.1.2.4"/>
    </reaction>
</comment>
<feature type="active site" description="Proton donor/acceptor" evidence="7">
    <location>
        <position position="94"/>
    </location>
</feature>
<accession>A0A8J4M2E4</accession>
<dbReference type="CDD" id="cd00959">
    <property type="entry name" value="DeoC"/>
    <property type="match status" value="1"/>
</dbReference>
<dbReference type="PANTHER" id="PTHR10889:SF1">
    <property type="entry name" value="DEOXYRIBOSE-PHOSPHATE ALDOLASE"/>
    <property type="match status" value="1"/>
</dbReference>
<dbReference type="HAMAP" id="MF_00114">
    <property type="entry name" value="DeoC_type1"/>
    <property type="match status" value="1"/>
</dbReference>
<comment type="similarity">
    <text evidence="1 7">Belongs to the DeoC/FbaB aldolase family. DeoC type 1 subfamily.</text>
</comment>
<dbReference type="SUPFAM" id="SSF51569">
    <property type="entry name" value="Aldolase"/>
    <property type="match status" value="1"/>
</dbReference>
<dbReference type="Gene3D" id="3.20.20.70">
    <property type="entry name" value="Aldolase class I"/>
    <property type="match status" value="1"/>
</dbReference>
<dbReference type="GO" id="GO:0005737">
    <property type="term" value="C:cytoplasm"/>
    <property type="evidence" value="ECO:0007669"/>
    <property type="project" value="UniProtKB-SubCell"/>
</dbReference>
<comment type="function">
    <text evidence="6 7">Catalyzes a reversible aldol reaction between acetaldehyde and D-glyceraldehyde 3-phosphate to generate 2-deoxy-D-ribose 5-phosphate.</text>
</comment>
<feature type="active site" description="Proton donor/acceptor" evidence="7">
    <location>
        <position position="185"/>
    </location>
</feature>
<dbReference type="Proteomes" id="UP000677918">
    <property type="component" value="Unassembled WGS sequence"/>
</dbReference>
<evidence type="ECO:0000256" key="1">
    <source>
        <dbReference type="ARBA" id="ARBA00010936"/>
    </source>
</evidence>
<keyword evidence="3 7" id="KW-0456">Lyase</keyword>
<dbReference type="InterPro" id="IPR011343">
    <property type="entry name" value="DeoC"/>
</dbReference>
<keyword evidence="4 7" id="KW-0704">Schiff base</keyword>
<name>A0A8J4M2E4_9BACL</name>
<keyword evidence="2 7" id="KW-0963">Cytoplasm</keyword>
<evidence type="ECO:0000256" key="6">
    <source>
        <dbReference type="ARBA" id="ARBA00056337"/>
    </source>
</evidence>
<evidence type="ECO:0000256" key="7">
    <source>
        <dbReference type="HAMAP-Rule" id="MF_00114"/>
    </source>
</evidence>
<dbReference type="GO" id="GO:0009264">
    <property type="term" value="P:deoxyribonucleotide catabolic process"/>
    <property type="evidence" value="ECO:0007669"/>
    <property type="project" value="UniProtKB-UniRule"/>
</dbReference>
<evidence type="ECO:0000256" key="5">
    <source>
        <dbReference type="ARBA" id="ARBA00048791"/>
    </source>
</evidence>
<sequence>MPQWDEKIARMIDHTLLKPEATAEQVSKLCEEARQYGFATVCINPYWVSAAAKLLEGTSVGITTVVGFPLGATTSGAKAEETREAIRNGATEIDMVLNVGALKSGRHEEVCSDIQAVVEAAGEVPVKVILETGLLAEEEKRAACLLAKEAGASFVKTSTGFGPGGATVEDIRLMRETVGPEMGVKASGGVRDAETAQQMVAAGATRIGASAGIAIVTGGQGKTGY</sequence>
<evidence type="ECO:0000256" key="4">
    <source>
        <dbReference type="ARBA" id="ARBA00023270"/>
    </source>
</evidence>
<dbReference type="PANTHER" id="PTHR10889">
    <property type="entry name" value="DEOXYRIBOSE-PHOSPHATE ALDOLASE"/>
    <property type="match status" value="1"/>
</dbReference>
<dbReference type="NCBIfam" id="TIGR00126">
    <property type="entry name" value="deoC"/>
    <property type="match status" value="1"/>
</dbReference>
<dbReference type="GO" id="GO:0004139">
    <property type="term" value="F:deoxyribose-phosphate aldolase activity"/>
    <property type="evidence" value="ECO:0007669"/>
    <property type="project" value="UniProtKB-UniRule"/>
</dbReference>
<dbReference type="AlphaFoldDB" id="A0A8J4M2E4"/>
<evidence type="ECO:0000313" key="8">
    <source>
        <dbReference type="EMBL" id="GIQ68842.1"/>
    </source>
</evidence>
<proteinExistence type="inferred from homology"/>
<dbReference type="GO" id="GO:0016052">
    <property type="term" value="P:carbohydrate catabolic process"/>
    <property type="evidence" value="ECO:0007669"/>
    <property type="project" value="TreeGrafter"/>
</dbReference>
<dbReference type="EMBL" id="BOVK01000018">
    <property type="protein sequence ID" value="GIQ68842.1"/>
    <property type="molecule type" value="Genomic_DNA"/>
</dbReference>
<comment type="subcellular location">
    <subcellularLocation>
        <location evidence="7">Cytoplasm</location>
    </subcellularLocation>
</comment>
<dbReference type="Pfam" id="PF01791">
    <property type="entry name" value="DeoC"/>
    <property type="match status" value="1"/>
</dbReference>
<organism evidence="8 9">
    <name type="scientific">Xylanibacillus composti</name>
    <dbReference type="NCBI Taxonomy" id="1572762"/>
    <lineage>
        <taxon>Bacteria</taxon>
        <taxon>Bacillati</taxon>
        <taxon>Bacillota</taxon>
        <taxon>Bacilli</taxon>
        <taxon>Bacillales</taxon>
        <taxon>Paenibacillaceae</taxon>
        <taxon>Xylanibacillus</taxon>
    </lineage>
</organism>
<dbReference type="InterPro" id="IPR002915">
    <property type="entry name" value="DeoC/FbaB/LacD_aldolase"/>
</dbReference>
<evidence type="ECO:0000256" key="2">
    <source>
        <dbReference type="ARBA" id="ARBA00022490"/>
    </source>
</evidence>
<comment type="caution">
    <text evidence="8">The sequence shown here is derived from an EMBL/GenBank/DDBJ whole genome shotgun (WGS) entry which is preliminary data.</text>
</comment>
<evidence type="ECO:0000313" key="9">
    <source>
        <dbReference type="Proteomes" id="UP000677918"/>
    </source>
</evidence>
<dbReference type="GO" id="GO:0006018">
    <property type="term" value="P:2-deoxyribose 1-phosphate catabolic process"/>
    <property type="evidence" value="ECO:0007669"/>
    <property type="project" value="UniProtKB-UniRule"/>
</dbReference>
<comment type="pathway">
    <text evidence="7">Carbohydrate degradation; 2-deoxy-D-ribose 1-phosphate degradation; D-glyceraldehyde 3-phosphate and acetaldehyde from 2-deoxy-alpha-D-ribose 1-phosphate: step 2/2.</text>
</comment>
<dbReference type="SMART" id="SM01133">
    <property type="entry name" value="DeoC"/>
    <property type="match status" value="1"/>
</dbReference>
<reference evidence="8" key="1">
    <citation type="submission" date="2021-04" db="EMBL/GenBank/DDBJ databases">
        <title>Draft genome sequence of Xylanibacillus composti strain K13.</title>
        <authorList>
            <person name="Uke A."/>
            <person name="Chhe C."/>
            <person name="Baramee S."/>
            <person name="Kosugi A."/>
        </authorList>
    </citation>
    <scope>NUCLEOTIDE SEQUENCE</scope>
    <source>
        <strain evidence="8">K13</strain>
    </source>
</reference>
<feature type="active site" description="Schiff-base intermediate with acetaldehyde" evidence="7">
    <location>
        <position position="156"/>
    </location>
</feature>